<dbReference type="InterPro" id="IPR006664">
    <property type="entry name" value="OMP_bac"/>
</dbReference>
<evidence type="ECO:0000259" key="5">
    <source>
        <dbReference type="PROSITE" id="PS51123"/>
    </source>
</evidence>
<dbReference type="PROSITE" id="PS51123">
    <property type="entry name" value="OMPA_2"/>
    <property type="match status" value="1"/>
</dbReference>
<dbReference type="CDD" id="cd07185">
    <property type="entry name" value="OmpA_C-like"/>
    <property type="match status" value="1"/>
</dbReference>
<dbReference type="InterPro" id="IPR036737">
    <property type="entry name" value="OmpA-like_sf"/>
</dbReference>
<comment type="subcellular location">
    <subcellularLocation>
        <location evidence="1">Cell outer membrane</location>
    </subcellularLocation>
</comment>
<dbReference type="PRINTS" id="PR01021">
    <property type="entry name" value="OMPADOMAIN"/>
</dbReference>
<dbReference type="Gene3D" id="3.30.1330.60">
    <property type="entry name" value="OmpA-like domain"/>
    <property type="match status" value="1"/>
</dbReference>
<evidence type="ECO:0000256" key="3">
    <source>
        <dbReference type="ARBA" id="ARBA00023237"/>
    </source>
</evidence>
<dbReference type="PANTHER" id="PTHR30329">
    <property type="entry name" value="STATOR ELEMENT OF FLAGELLAR MOTOR COMPLEX"/>
    <property type="match status" value="1"/>
</dbReference>
<sequence>MAKGVKKIQITKGLYYPDMSVKGQRVTLKPDQWVYFGVEEWLPDTTAEDKKKEIIWMRQTNDKKIIINQAPSKGGYKFLISKQFCGSYHYYIEASLSGKRDPKNNTGLYVKGWCEPKIVSSKWTTQRGSKVSIKNQNKVNYISYGHIVYLNLITEGLNGNNVIIEVWNQQYAREDKPIHVYTNVQVIDGEVNLKIENTYSWMAHVENIQNVEEFYIKVKDSASKKYIKDDRGDDLHAIYLNVKNKVVTTNANVSKNQTPTKVYKPDVSAVRYEPCKFEVINITEPEVKDGKAENTTALLFNNGDGLKQLKTGPLQEHIQRTIFYKFDSTVIDKDGEAILNNVLKFLLEHKDSTINLSGYACVIGKENYNKGLSQKRSDIVKKFFADGGLDPQRIISTGKGEVDPTDDKMGRDNIKYKDEKEYENNRRVDISFVFNAHDAQTIMYELVAPSISDKKELTVDVIGFDTKICFRDSKHKHKKEIYVVDVGQAIDAGDTKKVFTTSSFNYSVYSDLSQFTALPIRYLWPAGTNPNQFHLHVHSCRYYSNEKRTTVLMKVYPDIKWTLSFTLNLTNDLSVTWMNMDPHEHKELQKRAGKMGAEKRWKQKDASLGFSLKAKWNNDKQEDEFKYEYETKFKKIYDTFASIGAVSDGITSQAKGKVRSISPKGIPVSFAVKPPNLELSGNWLLKHPKDNNKILGTEVAIGLKASPLIGLEMTVDLLGALVFGISGAVSGGTAAPGVTRLYQEIQGKLKSGIDVGNDNAGFKASVDIFMDLIISSIIEVESEFKFNTAGKLKDSDFKISAKSKLKVELKVGVKIQGEVSLAIIKAEAYFEASASGSASVTFGHGINYDEKGLYYRPALGFDGLDAQYLVTISVGLAIKIAKNKHKVEESRNGKYEIAKGEYKNVIPPFDVIKELESYFGMDANIPIIKND</sequence>
<dbReference type="GO" id="GO:0009279">
    <property type="term" value="C:cell outer membrane"/>
    <property type="evidence" value="ECO:0007669"/>
    <property type="project" value="UniProtKB-SubCell"/>
</dbReference>
<feature type="domain" description="OmpA-like" evidence="5">
    <location>
        <begin position="311"/>
        <end position="436"/>
    </location>
</feature>
<keyword evidence="3" id="KW-0998">Cell outer membrane</keyword>
<dbReference type="Pfam" id="PF00691">
    <property type="entry name" value="OmpA"/>
    <property type="match status" value="1"/>
</dbReference>
<dbReference type="Proteomes" id="UP000184108">
    <property type="component" value="Unassembled WGS sequence"/>
</dbReference>
<dbReference type="AlphaFoldDB" id="A0A1M5JEK6"/>
<organism evidence="6 7">
    <name type="scientific">Chryseobacterium vrystaatense</name>
    <dbReference type="NCBI Taxonomy" id="307480"/>
    <lineage>
        <taxon>Bacteria</taxon>
        <taxon>Pseudomonadati</taxon>
        <taxon>Bacteroidota</taxon>
        <taxon>Flavobacteriia</taxon>
        <taxon>Flavobacteriales</taxon>
        <taxon>Weeksellaceae</taxon>
        <taxon>Chryseobacterium group</taxon>
        <taxon>Chryseobacterium</taxon>
    </lineage>
</organism>
<dbReference type="RefSeq" id="WP_073175153.1">
    <property type="nucleotide sequence ID" value="NZ_FQVE01000005.1"/>
</dbReference>
<evidence type="ECO:0000256" key="2">
    <source>
        <dbReference type="ARBA" id="ARBA00023136"/>
    </source>
</evidence>
<evidence type="ECO:0000313" key="6">
    <source>
        <dbReference type="EMBL" id="SHG38699.1"/>
    </source>
</evidence>
<evidence type="ECO:0000256" key="4">
    <source>
        <dbReference type="PROSITE-ProRule" id="PRU00473"/>
    </source>
</evidence>
<evidence type="ECO:0000313" key="7">
    <source>
        <dbReference type="Proteomes" id="UP000184108"/>
    </source>
</evidence>
<gene>
    <name evidence="6" type="ORF">SAMN02787073_4161</name>
</gene>
<proteinExistence type="predicted"/>
<dbReference type="EMBL" id="FQVE01000005">
    <property type="protein sequence ID" value="SHG38699.1"/>
    <property type="molecule type" value="Genomic_DNA"/>
</dbReference>
<dbReference type="PANTHER" id="PTHR30329:SF21">
    <property type="entry name" value="LIPOPROTEIN YIAD-RELATED"/>
    <property type="match status" value="1"/>
</dbReference>
<evidence type="ECO:0000256" key="1">
    <source>
        <dbReference type="ARBA" id="ARBA00004442"/>
    </source>
</evidence>
<protein>
    <submittedName>
        <fullName evidence="6">OmpA family protein</fullName>
    </submittedName>
</protein>
<dbReference type="InterPro" id="IPR050330">
    <property type="entry name" value="Bact_OuterMem_StrucFunc"/>
</dbReference>
<dbReference type="SUPFAM" id="SSF103088">
    <property type="entry name" value="OmpA-like"/>
    <property type="match status" value="1"/>
</dbReference>
<accession>A0A1M5JEK6</accession>
<keyword evidence="2 4" id="KW-0472">Membrane</keyword>
<reference evidence="7" key="1">
    <citation type="submission" date="2016-11" db="EMBL/GenBank/DDBJ databases">
        <authorList>
            <person name="Varghese N."/>
            <person name="Submissions S."/>
        </authorList>
    </citation>
    <scope>NUCLEOTIDE SEQUENCE [LARGE SCALE GENOMIC DNA]</scope>
    <source>
        <strain evidence="7">YR203</strain>
    </source>
</reference>
<name>A0A1M5JEK6_9FLAO</name>
<dbReference type="InterPro" id="IPR006665">
    <property type="entry name" value="OmpA-like"/>
</dbReference>